<dbReference type="NCBIfam" id="TIGR01451">
    <property type="entry name" value="B_ant_repeat"/>
    <property type="match status" value="1"/>
</dbReference>
<feature type="region of interest" description="Disordered" evidence="5">
    <location>
        <begin position="168"/>
        <end position="189"/>
    </location>
</feature>
<dbReference type="NCBIfam" id="TIGR04226">
    <property type="entry name" value="RrgB_K2N_iso_D2"/>
    <property type="match status" value="1"/>
</dbReference>
<dbReference type="Gene3D" id="2.60.40.10">
    <property type="entry name" value="Immunoglobulins"/>
    <property type="match status" value="1"/>
</dbReference>
<dbReference type="InterPro" id="IPR032334">
    <property type="entry name" value="GramPos_pilinBB"/>
</dbReference>
<evidence type="ECO:0000256" key="3">
    <source>
        <dbReference type="ARBA" id="ARBA00022729"/>
    </source>
</evidence>
<protein>
    <submittedName>
        <fullName evidence="11">Putative pilus subunit protein</fullName>
    </submittedName>
</protein>
<feature type="compositionally biased region" description="Basic and acidic residues" evidence="5">
    <location>
        <begin position="168"/>
        <end position="178"/>
    </location>
</feature>
<feature type="signal peptide" evidence="7">
    <location>
        <begin position="1"/>
        <end position="28"/>
    </location>
</feature>
<feature type="domain" description="Gram-positive pilin backbone subunit 2 Cna-B-like" evidence="9">
    <location>
        <begin position="192"/>
        <end position="304"/>
    </location>
</feature>
<dbReference type="InterPro" id="IPR047589">
    <property type="entry name" value="DUF11_rpt"/>
</dbReference>
<dbReference type="InterPro" id="IPR013783">
    <property type="entry name" value="Ig-like_fold"/>
</dbReference>
<evidence type="ECO:0000259" key="10">
    <source>
        <dbReference type="Pfam" id="PF17802"/>
    </source>
</evidence>
<organism evidence="11 12">
    <name type="scientific">Bifidobacterium pullorum subsp. saeculare DSM 6531 = LMG 14934</name>
    <dbReference type="NCBI Taxonomy" id="1437611"/>
    <lineage>
        <taxon>Bacteria</taxon>
        <taxon>Bacillati</taxon>
        <taxon>Actinomycetota</taxon>
        <taxon>Actinomycetes</taxon>
        <taxon>Bifidobacteriales</taxon>
        <taxon>Bifidobacteriaceae</taxon>
        <taxon>Bifidobacterium</taxon>
    </lineage>
</organism>
<keyword evidence="2" id="KW-0964">Secreted</keyword>
<evidence type="ECO:0000313" key="11">
    <source>
        <dbReference type="EMBL" id="KFI89334.1"/>
    </source>
</evidence>
<evidence type="ECO:0000256" key="6">
    <source>
        <dbReference type="SAM" id="Phobius"/>
    </source>
</evidence>
<sequence>MRKPNKLVALIFAILASIAMLLPTSAYAAKGTNNDNGSITINNAEPEHTYNAYQVLVLESYDTEAGAYSYKANEDWADWLAKQTQYVSIDGQGYVTWKEGADVAAFAKAALAHATEAKIAAKATKTADSATVSFTGLNLGYYLVDTTVGTLCSLNTTTPNVTMVEKNEVPPVEKKVQEDSDQQWGDTSTAEIGDTVPFQTTITANKGAQNYVLHDAMSAGLTLNPESVTVAGLTKGADATSGDYHVVTSGLQDGCTFEIIFHQSYLDTINAETTITVNYTAVLNENAVIAGDGNTNMTRLEYGDGHKTVWDDTKTYTYKVDVVKTDGDNKVLDGAEFKLYDAETGGNEIPLVKVSDGVYRFAKDGEQAVGTITTVNGQLEIKGFDANTTYWLEETKAPEGYNKLAGRVQIAIKNANLDATVDGGIWQNGGVHIINNTGSELPSTGGIGTAIFYALGGALVLGAIVFLSRKRVK</sequence>
<keyword evidence="6" id="KW-0812">Transmembrane</keyword>
<proteinExistence type="predicted"/>
<dbReference type="GO" id="GO:0005975">
    <property type="term" value="P:carbohydrate metabolic process"/>
    <property type="evidence" value="ECO:0007669"/>
    <property type="project" value="UniProtKB-ARBA"/>
</dbReference>
<evidence type="ECO:0000259" key="9">
    <source>
        <dbReference type="Pfam" id="PF16569"/>
    </source>
</evidence>
<dbReference type="Pfam" id="PF16569">
    <property type="entry name" value="GramPos_pilinBB"/>
    <property type="match status" value="1"/>
</dbReference>
<feature type="chain" id="PRO_5001819851" evidence="7">
    <location>
        <begin position="29"/>
        <end position="473"/>
    </location>
</feature>
<dbReference type="InterPro" id="IPR019931">
    <property type="entry name" value="LPXTG_anchor"/>
</dbReference>
<dbReference type="RefSeq" id="WP_033509387.1">
    <property type="nucleotide sequence ID" value="NZ_JDTM01000006.1"/>
</dbReference>
<evidence type="ECO:0000256" key="2">
    <source>
        <dbReference type="ARBA" id="ARBA00022525"/>
    </source>
</evidence>
<dbReference type="InterPro" id="IPR048052">
    <property type="entry name" value="FM1-like"/>
</dbReference>
<keyword evidence="6" id="KW-1133">Transmembrane helix</keyword>
<dbReference type="AlphaFoldDB" id="A0A087D1D4"/>
<reference evidence="11 12" key="1">
    <citation type="submission" date="2014-03" db="EMBL/GenBank/DDBJ databases">
        <title>Genomics of Bifidobacteria.</title>
        <authorList>
            <person name="Ventura M."/>
            <person name="Milani C."/>
            <person name="Lugli G.A."/>
        </authorList>
    </citation>
    <scope>NUCLEOTIDE SEQUENCE [LARGE SCALE GENOMIC DNA]</scope>
    <source>
        <strain evidence="11 12">LMG 14934</strain>
    </source>
</reference>
<dbReference type="NCBIfam" id="TIGR01167">
    <property type="entry name" value="LPXTG_anchor"/>
    <property type="match status" value="1"/>
</dbReference>
<keyword evidence="4" id="KW-0572">Peptidoglycan-anchor</keyword>
<dbReference type="Pfam" id="PF17802">
    <property type="entry name" value="SpaA"/>
    <property type="match status" value="1"/>
</dbReference>
<feature type="transmembrane region" description="Helical" evidence="6">
    <location>
        <begin position="450"/>
        <end position="468"/>
    </location>
</feature>
<keyword evidence="3 7" id="KW-0732">Signal</keyword>
<dbReference type="InterPro" id="IPR041033">
    <property type="entry name" value="SpaA_PFL_dom_1"/>
</dbReference>
<dbReference type="EMBL" id="JGZM01000001">
    <property type="protein sequence ID" value="KFI89334.1"/>
    <property type="molecule type" value="Genomic_DNA"/>
</dbReference>
<keyword evidence="1" id="KW-0134">Cell wall</keyword>
<dbReference type="Pfam" id="PF00746">
    <property type="entry name" value="Gram_pos_anchor"/>
    <property type="match status" value="1"/>
</dbReference>
<evidence type="ECO:0000256" key="4">
    <source>
        <dbReference type="ARBA" id="ARBA00023088"/>
    </source>
</evidence>
<evidence type="ECO:0000313" key="12">
    <source>
        <dbReference type="Proteomes" id="UP000029040"/>
    </source>
</evidence>
<dbReference type="NCBIfam" id="NF033902">
    <property type="entry name" value="iso_D2_wall_anc"/>
    <property type="match status" value="1"/>
</dbReference>
<accession>A0A087D1D4</accession>
<dbReference type="InterPro" id="IPR026466">
    <property type="entry name" value="Fim_isopep_form_D2_dom"/>
</dbReference>
<feature type="domain" description="SpaA-like prealbumin fold" evidence="10">
    <location>
        <begin position="319"/>
        <end position="421"/>
    </location>
</feature>
<evidence type="ECO:0000256" key="5">
    <source>
        <dbReference type="SAM" id="MobiDB-lite"/>
    </source>
</evidence>
<evidence type="ECO:0000256" key="7">
    <source>
        <dbReference type="SAM" id="SignalP"/>
    </source>
</evidence>
<feature type="domain" description="Gram-positive cocci surface proteins LPxTG" evidence="8">
    <location>
        <begin position="435"/>
        <end position="472"/>
    </location>
</feature>
<dbReference type="Gene3D" id="2.60.40.740">
    <property type="match status" value="1"/>
</dbReference>
<evidence type="ECO:0000256" key="1">
    <source>
        <dbReference type="ARBA" id="ARBA00022512"/>
    </source>
</evidence>
<gene>
    <name evidence="11" type="ORF">BSAE_0807</name>
</gene>
<keyword evidence="6" id="KW-0472">Membrane</keyword>
<name>A0A087D1D4_9BIFI</name>
<evidence type="ECO:0000259" key="8">
    <source>
        <dbReference type="Pfam" id="PF00746"/>
    </source>
</evidence>
<dbReference type="Proteomes" id="UP000029040">
    <property type="component" value="Unassembled WGS sequence"/>
</dbReference>
<comment type="caution">
    <text evidence="11">The sequence shown here is derived from an EMBL/GenBank/DDBJ whole genome shotgun (WGS) entry which is preliminary data.</text>
</comment>